<dbReference type="PANTHER" id="PTHR45867">
    <property type="entry name" value="PURPLE ACID PHOSPHATASE"/>
    <property type="match status" value="1"/>
</dbReference>
<evidence type="ECO:0000313" key="7">
    <source>
        <dbReference type="EMBL" id="SPO27377.1"/>
    </source>
</evidence>
<protein>
    <recommendedName>
        <fullName evidence="3">Purple acid phosphatase</fullName>
        <ecNumber evidence="3">3.1.3.2</ecNumber>
    </recommendedName>
</protein>
<evidence type="ECO:0000256" key="2">
    <source>
        <dbReference type="ARBA" id="ARBA00023180"/>
    </source>
</evidence>
<name>A0A5C3ECL6_9BASI</name>
<feature type="domain" description="Purple acid phosphatase C-terminal" evidence="5">
    <location>
        <begin position="418"/>
        <end position="479"/>
    </location>
</feature>
<dbReference type="EC" id="3.1.3.2" evidence="3"/>
<evidence type="ECO:0000259" key="5">
    <source>
        <dbReference type="Pfam" id="PF14008"/>
    </source>
</evidence>
<dbReference type="SUPFAM" id="SSF49363">
    <property type="entry name" value="Purple acid phosphatase, N-terminal domain"/>
    <property type="match status" value="1"/>
</dbReference>
<dbReference type="CDD" id="cd00839">
    <property type="entry name" value="MPP_PAPs"/>
    <property type="match status" value="1"/>
</dbReference>
<dbReference type="Proteomes" id="UP000324022">
    <property type="component" value="Unassembled WGS sequence"/>
</dbReference>
<dbReference type="Pfam" id="PF14008">
    <property type="entry name" value="Metallophos_C"/>
    <property type="match status" value="1"/>
</dbReference>
<gene>
    <name evidence="7" type="ORF">UTRI_10494</name>
</gene>
<feature type="signal peptide" evidence="3">
    <location>
        <begin position="1"/>
        <end position="22"/>
    </location>
</feature>
<dbReference type="EMBL" id="OOIN01000017">
    <property type="protein sequence ID" value="SPO27377.1"/>
    <property type="molecule type" value="Genomic_DNA"/>
</dbReference>
<dbReference type="GO" id="GO:0003993">
    <property type="term" value="F:acid phosphatase activity"/>
    <property type="evidence" value="ECO:0007669"/>
    <property type="project" value="UniProtKB-EC"/>
</dbReference>
<dbReference type="Gene3D" id="2.60.40.380">
    <property type="entry name" value="Purple acid phosphatase-like, N-terminal"/>
    <property type="match status" value="1"/>
</dbReference>
<evidence type="ECO:0000256" key="3">
    <source>
        <dbReference type="RuleBase" id="RU361203"/>
    </source>
</evidence>
<dbReference type="PANTHER" id="PTHR45867:SF3">
    <property type="entry name" value="ACID PHOSPHATASE TYPE 7"/>
    <property type="match status" value="1"/>
</dbReference>
<dbReference type="AlphaFoldDB" id="A0A5C3ECL6"/>
<keyword evidence="1 3" id="KW-0732">Signal</keyword>
<evidence type="ECO:0000313" key="8">
    <source>
        <dbReference type="Proteomes" id="UP000324022"/>
    </source>
</evidence>
<dbReference type="InterPro" id="IPR015914">
    <property type="entry name" value="PAPs_N"/>
</dbReference>
<evidence type="ECO:0000256" key="1">
    <source>
        <dbReference type="ARBA" id="ARBA00022729"/>
    </source>
</evidence>
<dbReference type="Pfam" id="PF00149">
    <property type="entry name" value="Metallophos"/>
    <property type="match status" value="1"/>
</dbReference>
<dbReference type="InterPro" id="IPR041792">
    <property type="entry name" value="MPP_PAP"/>
</dbReference>
<dbReference type="OrthoDB" id="45007at2759"/>
<dbReference type="Gene3D" id="3.60.21.10">
    <property type="match status" value="1"/>
</dbReference>
<dbReference type="InterPro" id="IPR029052">
    <property type="entry name" value="Metallo-depent_PP-like"/>
</dbReference>
<evidence type="ECO:0000259" key="6">
    <source>
        <dbReference type="Pfam" id="PF16656"/>
    </source>
</evidence>
<dbReference type="InterPro" id="IPR008963">
    <property type="entry name" value="Purple_acid_Pase-like_N"/>
</dbReference>
<keyword evidence="3" id="KW-0378">Hydrolase</keyword>
<dbReference type="SUPFAM" id="SSF56300">
    <property type="entry name" value="Metallo-dependent phosphatases"/>
    <property type="match status" value="1"/>
</dbReference>
<organism evidence="7 8">
    <name type="scientific">Ustilago trichophora</name>
    <dbReference type="NCBI Taxonomy" id="86804"/>
    <lineage>
        <taxon>Eukaryota</taxon>
        <taxon>Fungi</taxon>
        <taxon>Dikarya</taxon>
        <taxon>Basidiomycota</taxon>
        <taxon>Ustilaginomycotina</taxon>
        <taxon>Ustilaginomycetes</taxon>
        <taxon>Ustilaginales</taxon>
        <taxon>Ustilaginaceae</taxon>
        <taxon>Ustilago</taxon>
    </lineage>
</organism>
<feature type="domain" description="Calcineurin-like phosphoesterase" evidence="4">
    <location>
        <begin position="169"/>
        <end position="396"/>
    </location>
</feature>
<keyword evidence="2" id="KW-0325">Glycoprotein</keyword>
<reference evidence="7 8" key="1">
    <citation type="submission" date="2018-03" db="EMBL/GenBank/DDBJ databases">
        <authorList>
            <person name="Guldener U."/>
        </authorList>
    </citation>
    <scope>NUCLEOTIDE SEQUENCE [LARGE SCALE GENOMIC DNA]</scope>
    <source>
        <strain evidence="7 8">NBRC100155</strain>
    </source>
</reference>
<keyword evidence="8" id="KW-1185">Reference proteome</keyword>
<evidence type="ECO:0000259" key="4">
    <source>
        <dbReference type="Pfam" id="PF00149"/>
    </source>
</evidence>
<dbReference type="GO" id="GO:0046872">
    <property type="term" value="F:metal ion binding"/>
    <property type="evidence" value="ECO:0007669"/>
    <property type="project" value="InterPro"/>
</dbReference>
<sequence length="521" mass="56852">MVGLTFSSVLSLMAAAATSVSAYQYPNIPADKTTPTQTRLSFQSLNAVSVAWNTYEKLAQSCVAYGTSPSSLDKRICSSNSDTYTTSRTWFNNVILPNLTPSTTYYYKIESTNSTTLSFKSAHAPGDDASFSVNAVIDMGVYGADGYTTTMKRDIPYIPPSLTHSTIEQLVSSKDEYDFVIHPGDFAYADDWFLRPQNLLDEKDAYAAITELFFDQLSYVSSIKPYMAGPGNHEAACQEVKYYQGACPEGQYNFTDYRVRFGPNMPTTFPSQSSDAAAKANASAANSLALPPFWYSYDYGMAHFVSIDTETDFPNAPDTSKLDAGPYGRSNQQLEFLKADLASVDRTVTPWVIVMGHRPWYSTGGSDNICSECQAAFEDLFYEYGVDLFVAGHVHNLQRQQPTYKGTADSAGLNNPKAPWHIVAGAAGNIEGLSSAGTKPAYNAFVDDSHNGYARLTFQDKNNLKVDMIHSTNGEVLDSATLFKKHNEAFVRQPVAASSAASATKSTLLGSLFGGVLKRDV</sequence>
<comment type="similarity">
    <text evidence="3">Belongs to the metallophosphoesterase superfamily. Purple acid phosphatase family.</text>
</comment>
<proteinExistence type="inferred from homology"/>
<feature type="chain" id="PRO_5023017250" description="Purple acid phosphatase" evidence="3">
    <location>
        <begin position="23"/>
        <end position="521"/>
    </location>
</feature>
<dbReference type="Pfam" id="PF16656">
    <property type="entry name" value="Pur_ac_phosph_N"/>
    <property type="match status" value="1"/>
</dbReference>
<dbReference type="InterPro" id="IPR025733">
    <property type="entry name" value="PAPs_C"/>
</dbReference>
<comment type="catalytic activity">
    <reaction evidence="3">
        <text>a phosphate monoester + H2O = an alcohol + phosphate</text>
        <dbReference type="Rhea" id="RHEA:15017"/>
        <dbReference type="ChEBI" id="CHEBI:15377"/>
        <dbReference type="ChEBI" id="CHEBI:30879"/>
        <dbReference type="ChEBI" id="CHEBI:43474"/>
        <dbReference type="ChEBI" id="CHEBI:67140"/>
        <dbReference type="EC" id="3.1.3.2"/>
    </reaction>
</comment>
<feature type="domain" description="Purple acid phosphatase N-terminal" evidence="6">
    <location>
        <begin position="35"/>
        <end position="120"/>
    </location>
</feature>
<dbReference type="InterPro" id="IPR004843">
    <property type="entry name" value="Calcineurin-like_PHP"/>
</dbReference>
<accession>A0A5C3ECL6</accession>